<reference evidence="1 2" key="1">
    <citation type="submission" date="2024-08" db="EMBL/GenBank/DDBJ databases">
        <title>Whole-genome sequencing of halo(alkali)philic microorganisms from hypersaline lakes.</title>
        <authorList>
            <person name="Sorokin D.Y."/>
            <person name="Merkel A.Y."/>
            <person name="Messina E."/>
            <person name="Yakimov M."/>
        </authorList>
    </citation>
    <scope>NUCLEOTIDE SEQUENCE [LARGE SCALE GENOMIC DNA]</scope>
    <source>
        <strain evidence="1 2">AB-hyl4</strain>
    </source>
</reference>
<gene>
    <name evidence="1" type="ORF">ACERK3_14690</name>
</gene>
<keyword evidence="2" id="KW-1185">Reference proteome</keyword>
<evidence type="ECO:0000313" key="1">
    <source>
        <dbReference type="EMBL" id="MFA9479534.1"/>
    </source>
</evidence>
<name>A0ABV4U9P9_9BACT</name>
<dbReference type="RefSeq" id="WP_425346453.1">
    <property type="nucleotide sequence ID" value="NZ_JBGUBD010000009.1"/>
</dbReference>
<dbReference type="Proteomes" id="UP001575105">
    <property type="component" value="Unassembled WGS sequence"/>
</dbReference>
<evidence type="ECO:0008006" key="3">
    <source>
        <dbReference type="Google" id="ProtNLM"/>
    </source>
</evidence>
<dbReference type="InterPro" id="IPR036380">
    <property type="entry name" value="Isochorismatase-like_sf"/>
</dbReference>
<organism evidence="1 2">
    <name type="scientific">Natronomicrosphaera hydrolytica</name>
    <dbReference type="NCBI Taxonomy" id="3242702"/>
    <lineage>
        <taxon>Bacteria</taxon>
        <taxon>Pseudomonadati</taxon>
        <taxon>Planctomycetota</taxon>
        <taxon>Phycisphaerae</taxon>
        <taxon>Phycisphaerales</taxon>
        <taxon>Phycisphaeraceae</taxon>
        <taxon>Natronomicrosphaera</taxon>
    </lineage>
</organism>
<evidence type="ECO:0000313" key="2">
    <source>
        <dbReference type="Proteomes" id="UP001575105"/>
    </source>
</evidence>
<sequence length="275" mass="30618">MSSGAKRLTLKAEYYQQFDMDFACNVPAEGAGGWAQRDVTLSVDHTAVVVMHAWDTGTREQFPGWHRVVEYIPRADRIVREVFPPLLEAVRRSPLRLFHVVGGSSDYYTDLPGYRRTCELDVPPPNRPAGVAPDETWDAIQQFRQKCVLPGLHNVADIDSGFRSVGFPPEARPLDGEYIASTSEQLLAVCRATGVNHLVYIGFAINGCLVFSPAGMLDMSRYGLICSTLRQAVTAIENKETARHELAKQIALWQVSIMFGLVFDVDRFTTALRNA</sequence>
<accession>A0ABV4U9P9</accession>
<dbReference type="EMBL" id="JBGUBD010000009">
    <property type="protein sequence ID" value="MFA9479534.1"/>
    <property type="molecule type" value="Genomic_DNA"/>
</dbReference>
<protein>
    <recommendedName>
        <fullName evidence="3">Isochorismatase-like domain-containing protein</fullName>
    </recommendedName>
</protein>
<dbReference type="Gene3D" id="3.40.50.850">
    <property type="entry name" value="Isochorismatase-like"/>
    <property type="match status" value="1"/>
</dbReference>
<comment type="caution">
    <text evidence="1">The sequence shown here is derived from an EMBL/GenBank/DDBJ whole genome shotgun (WGS) entry which is preliminary data.</text>
</comment>
<proteinExistence type="predicted"/>